<dbReference type="AlphaFoldDB" id="A0AA41YNZ6"/>
<proteinExistence type="predicted"/>
<feature type="transmembrane region" description="Helical" evidence="1">
    <location>
        <begin position="7"/>
        <end position="27"/>
    </location>
</feature>
<keyword evidence="1" id="KW-1133">Transmembrane helix</keyword>
<name>A0AA41YNZ6_9PROT</name>
<keyword evidence="3" id="KW-1185">Reference proteome</keyword>
<dbReference type="RefSeq" id="WP_264715002.1">
    <property type="nucleotide sequence ID" value="NZ_JAPDNT010000017.1"/>
</dbReference>
<gene>
    <name evidence="2" type="ORF">OL599_16785</name>
</gene>
<reference evidence="2" key="2">
    <citation type="submission" date="2022-10" db="EMBL/GenBank/DDBJ databases">
        <authorList>
            <person name="Trinh H.N."/>
        </authorList>
    </citation>
    <scope>NUCLEOTIDE SEQUENCE</scope>
    <source>
        <strain evidence="2">RN2-1</strain>
    </source>
</reference>
<feature type="transmembrane region" description="Helical" evidence="1">
    <location>
        <begin position="33"/>
        <end position="57"/>
    </location>
</feature>
<reference evidence="2" key="1">
    <citation type="submission" date="2022-09" db="EMBL/GenBank/DDBJ databases">
        <title>Rhodovastum sp. nov. RN2-1 isolated from soil in Seongnam, South Korea.</title>
        <authorList>
            <person name="Le N.T."/>
        </authorList>
    </citation>
    <scope>NUCLEOTIDE SEQUENCE</scope>
    <source>
        <strain evidence="2">RN2-1</strain>
    </source>
</reference>
<dbReference type="EMBL" id="JAPDNT010000017">
    <property type="protein sequence ID" value="MCW3476235.1"/>
    <property type="molecule type" value="Genomic_DNA"/>
</dbReference>
<keyword evidence="1" id="KW-0472">Membrane</keyword>
<keyword evidence="1" id="KW-0812">Transmembrane</keyword>
<comment type="caution">
    <text evidence="2">The sequence shown here is derived from an EMBL/GenBank/DDBJ whole genome shotgun (WGS) entry which is preliminary data.</text>
</comment>
<dbReference type="Proteomes" id="UP001165679">
    <property type="component" value="Unassembled WGS sequence"/>
</dbReference>
<feature type="transmembrane region" description="Helical" evidence="1">
    <location>
        <begin position="69"/>
        <end position="88"/>
    </location>
</feature>
<evidence type="ECO:0000256" key="1">
    <source>
        <dbReference type="SAM" id="Phobius"/>
    </source>
</evidence>
<protein>
    <submittedName>
        <fullName evidence="2">Uncharacterized protein</fullName>
    </submittedName>
</protein>
<organism evidence="2 3">
    <name type="scientific">Limobrevibacterium gyesilva</name>
    <dbReference type="NCBI Taxonomy" id="2991712"/>
    <lineage>
        <taxon>Bacteria</taxon>
        <taxon>Pseudomonadati</taxon>
        <taxon>Pseudomonadota</taxon>
        <taxon>Alphaproteobacteria</taxon>
        <taxon>Acetobacterales</taxon>
        <taxon>Acetobacteraceae</taxon>
        <taxon>Limobrevibacterium</taxon>
    </lineage>
</organism>
<evidence type="ECO:0000313" key="2">
    <source>
        <dbReference type="EMBL" id="MCW3476235.1"/>
    </source>
</evidence>
<evidence type="ECO:0000313" key="3">
    <source>
        <dbReference type="Proteomes" id="UP001165679"/>
    </source>
</evidence>
<accession>A0AA41YNZ6</accession>
<sequence>MRLLGRLVVKSVGVFLFGVLGLFAMLLLAAGAILAWLIGCVSAVFLVIALTESAWWLHTRTPHAAMTALGYYGYAAGTFALIPVLFWLKDEMAGWPERRRHRAAAEKIRPL</sequence>